<evidence type="ECO:0000313" key="3">
    <source>
        <dbReference type="Proteomes" id="UP000499080"/>
    </source>
</evidence>
<dbReference type="EMBL" id="BGPR01000439">
    <property type="protein sequence ID" value="GBM20243.1"/>
    <property type="molecule type" value="Genomic_DNA"/>
</dbReference>
<name>A0A4Y2DTQ8_ARAVE</name>
<dbReference type="Proteomes" id="UP000499080">
    <property type="component" value="Unassembled WGS sequence"/>
</dbReference>
<dbReference type="AlphaFoldDB" id="A0A4Y2DTQ8"/>
<comment type="caution">
    <text evidence="2">The sequence shown here is derived from an EMBL/GenBank/DDBJ whole genome shotgun (WGS) entry which is preliminary data.</text>
</comment>
<evidence type="ECO:0000256" key="1">
    <source>
        <dbReference type="SAM" id="MobiDB-lite"/>
    </source>
</evidence>
<reference evidence="2 3" key="1">
    <citation type="journal article" date="2019" name="Sci. Rep.">
        <title>Orb-weaving spider Araneus ventricosus genome elucidates the spidroin gene catalogue.</title>
        <authorList>
            <person name="Kono N."/>
            <person name="Nakamura H."/>
            <person name="Ohtoshi R."/>
            <person name="Moran D.A.P."/>
            <person name="Shinohara A."/>
            <person name="Yoshida Y."/>
            <person name="Fujiwara M."/>
            <person name="Mori M."/>
            <person name="Tomita M."/>
            <person name="Arakawa K."/>
        </authorList>
    </citation>
    <scope>NUCLEOTIDE SEQUENCE [LARGE SCALE GENOMIC DNA]</scope>
</reference>
<gene>
    <name evidence="2" type="ORF">AVEN_216661_1</name>
</gene>
<feature type="region of interest" description="Disordered" evidence="1">
    <location>
        <begin position="68"/>
        <end position="87"/>
    </location>
</feature>
<protein>
    <submittedName>
        <fullName evidence="2">Uncharacterized protein</fullName>
    </submittedName>
</protein>
<keyword evidence="3" id="KW-1185">Reference proteome</keyword>
<proteinExistence type="predicted"/>
<sequence length="111" mass="12567">MVTPKLALTCCKLVSHLHSCRVKFAVSLQICSASLLQTKIAIWGKLTANLTRQKCKLMQASKSPWDELAASNSLQKQSTNTTRDRTRDLRFRSRRANHSASYTLRGGDRFR</sequence>
<evidence type="ECO:0000313" key="2">
    <source>
        <dbReference type="EMBL" id="GBM20243.1"/>
    </source>
</evidence>
<organism evidence="2 3">
    <name type="scientific">Araneus ventricosus</name>
    <name type="common">Orbweaver spider</name>
    <name type="synonym">Epeira ventricosa</name>
    <dbReference type="NCBI Taxonomy" id="182803"/>
    <lineage>
        <taxon>Eukaryota</taxon>
        <taxon>Metazoa</taxon>
        <taxon>Ecdysozoa</taxon>
        <taxon>Arthropoda</taxon>
        <taxon>Chelicerata</taxon>
        <taxon>Arachnida</taxon>
        <taxon>Araneae</taxon>
        <taxon>Araneomorphae</taxon>
        <taxon>Entelegynae</taxon>
        <taxon>Araneoidea</taxon>
        <taxon>Araneidae</taxon>
        <taxon>Araneus</taxon>
    </lineage>
</organism>
<accession>A0A4Y2DTQ8</accession>